<dbReference type="EMBL" id="MN990733">
    <property type="protein sequence ID" value="QIM10148.1"/>
    <property type="molecule type" value="Genomic_DNA"/>
</dbReference>
<proteinExistence type="predicted"/>
<dbReference type="AlphaFoldDB" id="A0A6G8F1W0"/>
<gene>
    <name evidence="1" type="ORF">Prevot485_2470</name>
</gene>
<reference evidence="1" key="1">
    <citation type="journal article" date="2020" name="J. ISSAAS">
        <title>Lactobacilli and other gastrointestinal microbiota of Peromyscus leucopus, reservoir host for agents of Lyme disease and other zoonoses in North America.</title>
        <authorList>
            <person name="Milovic A."/>
            <person name="Bassam K."/>
            <person name="Shao H."/>
            <person name="Chatzistamou I."/>
            <person name="Tufts D.M."/>
            <person name="Diuk-Wasser M."/>
            <person name="Barbour A.G."/>
        </authorList>
    </citation>
    <scope>NUCLEOTIDE SEQUENCE</scope>
    <source>
        <strain evidence="1">LL70</strain>
    </source>
</reference>
<organism evidence="1">
    <name type="scientific">uncultured Prevotella sp</name>
    <dbReference type="NCBI Taxonomy" id="159272"/>
    <lineage>
        <taxon>Bacteria</taxon>
        <taxon>Pseudomonadati</taxon>
        <taxon>Bacteroidota</taxon>
        <taxon>Bacteroidia</taxon>
        <taxon>Bacteroidales</taxon>
        <taxon>Prevotellaceae</taxon>
        <taxon>Prevotella</taxon>
        <taxon>environmental samples</taxon>
    </lineage>
</organism>
<accession>A0A6G8F1W0</accession>
<protein>
    <submittedName>
        <fullName evidence="1">Uncharacterized protein</fullName>
    </submittedName>
</protein>
<name>A0A6G8F1W0_9BACT</name>
<sequence>MALPIASIPVLTGEVARRFEAEAQANYQRYLNRTEEEKKADAEALERGFAKLRRMLAKAHLGDK</sequence>
<evidence type="ECO:0000313" key="1">
    <source>
        <dbReference type="EMBL" id="QIM10148.1"/>
    </source>
</evidence>